<organism evidence="5 6">
    <name type="scientific">Pseudomonas oryzae</name>
    <dbReference type="NCBI Taxonomy" id="1392877"/>
    <lineage>
        <taxon>Bacteria</taxon>
        <taxon>Pseudomonadati</taxon>
        <taxon>Pseudomonadota</taxon>
        <taxon>Gammaproteobacteria</taxon>
        <taxon>Pseudomonadales</taxon>
        <taxon>Pseudomonadaceae</taxon>
        <taxon>Pseudomonas</taxon>
    </lineage>
</organism>
<proteinExistence type="predicted"/>
<evidence type="ECO:0000256" key="4">
    <source>
        <dbReference type="ARBA" id="ARBA00023049"/>
    </source>
</evidence>
<evidence type="ECO:0000256" key="1">
    <source>
        <dbReference type="ARBA" id="ARBA00001947"/>
    </source>
</evidence>
<keyword evidence="2" id="KW-0645">Protease</keyword>
<dbReference type="GO" id="GO:0080164">
    <property type="term" value="P:regulation of nitric oxide metabolic process"/>
    <property type="evidence" value="ECO:0007669"/>
    <property type="project" value="TreeGrafter"/>
</dbReference>
<dbReference type="GO" id="GO:0006508">
    <property type="term" value="P:proteolysis"/>
    <property type="evidence" value="ECO:0007669"/>
    <property type="project" value="UniProtKB-KW"/>
</dbReference>
<dbReference type="Pfam" id="PF08014">
    <property type="entry name" value="MATCAP"/>
    <property type="match status" value="1"/>
</dbReference>
<dbReference type="InterPro" id="IPR012548">
    <property type="entry name" value="MATCAP"/>
</dbReference>
<sequence length="432" mass="48917">MSRSSKASSEYRQTIRALSDRLVEAQTPIRVLDAIKWDERIREGFLRSRGQKLPAVDRDYYQNRPLSFDPNDKKLQFQQIERDITRQLGQFSPVGQIMRRMCKEYRMVIRMLEARGTPDFGLISQELYGSASDAFHAGDPTLADLGVMFSTYLDNIADRSDLKDEPKTLNASQAVELLQSRLNGVFGDDEAVVRVFESDGILADAAAGADYIKIRADAMFNQRDIRALEVHEGLVHVGTTLNGLNQPVCTFLAKGPPSSTITQEGLAILMEVIAFTSYPTRLRKLTNRTRAIHMAEEGADFLQIYQFYRDQGYSQEDSYSNAIRVFRGSTPDGLPFTKDLSYLKGFILIYNYIQLAVRKGKLEQIPLLFCGKATLEDMRTLRQLVDEGVVVPPKYLPPQFSDLNALSAWMCFSNFLNHLSLDRVESDYANIL</sequence>
<evidence type="ECO:0000256" key="2">
    <source>
        <dbReference type="ARBA" id="ARBA00022670"/>
    </source>
</evidence>
<dbReference type="OrthoDB" id="9785840at2"/>
<name>A0A1H1M3L5_9PSED</name>
<dbReference type="InterPro" id="IPR012656">
    <property type="entry name" value="CHP02421_QEGLA"/>
</dbReference>
<dbReference type="STRING" id="1392877.SAMN05216221_0392"/>
<dbReference type="Proteomes" id="UP000243359">
    <property type="component" value="Chromosome I"/>
</dbReference>
<dbReference type="EMBL" id="LT629751">
    <property type="protein sequence ID" value="SDR81250.1"/>
    <property type="molecule type" value="Genomic_DNA"/>
</dbReference>
<evidence type="ECO:0000313" key="5">
    <source>
        <dbReference type="EMBL" id="SDR81250.1"/>
    </source>
</evidence>
<comment type="cofactor">
    <cofactor evidence="1">
        <name>Zn(2+)</name>
        <dbReference type="ChEBI" id="CHEBI:29105"/>
    </cofactor>
</comment>
<keyword evidence="3" id="KW-0378">Hydrolase</keyword>
<dbReference type="GO" id="GO:0008237">
    <property type="term" value="F:metallopeptidase activity"/>
    <property type="evidence" value="ECO:0007669"/>
    <property type="project" value="UniProtKB-KW"/>
</dbReference>
<evidence type="ECO:0000256" key="3">
    <source>
        <dbReference type="ARBA" id="ARBA00022801"/>
    </source>
</evidence>
<evidence type="ECO:0000313" key="6">
    <source>
        <dbReference type="Proteomes" id="UP000243359"/>
    </source>
</evidence>
<dbReference type="SMART" id="SM01154">
    <property type="entry name" value="DUF1704"/>
    <property type="match status" value="1"/>
</dbReference>
<dbReference type="AlphaFoldDB" id="A0A1H1M3L5"/>
<gene>
    <name evidence="5" type="ORF">SAMN05216221_0392</name>
</gene>
<reference evidence="6" key="1">
    <citation type="submission" date="2016-10" db="EMBL/GenBank/DDBJ databases">
        <authorList>
            <person name="Varghese N."/>
            <person name="Submissions S."/>
        </authorList>
    </citation>
    <scope>NUCLEOTIDE SEQUENCE [LARGE SCALE GENOMIC DNA]</scope>
    <source>
        <strain evidence="6">KCTC 32247</strain>
    </source>
</reference>
<keyword evidence="4" id="KW-0482">Metalloprotease</keyword>
<dbReference type="RefSeq" id="WP_090347362.1">
    <property type="nucleotide sequence ID" value="NZ_LT629751.1"/>
</dbReference>
<dbReference type="NCBIfam" id="TIGR02421">
    <property type="entry name" value="QEGLA"/>
    <property type="match status" value="1"/>
</dbReference>
<keyword evidence="6" id="KW-1185">Reference proteome</keyword>
<evidence type="ECO:0008006" key="7">
    <source>
        <dbReference type="Google" id="ProtNLM"/>
    </source>
</evidence>
<accession>A0A1H1M3L5</accession>
<dbReference type="PANTHER" id="PTHR31817:SF0">
    <property type="entry name" value="CHROMOSOME UNDETERMINED SCAFFOLD_67, WHOLE GENOME SHOTGUN SEQUENCE"/>
    <property type="match status" value="1"/>
</dbReference>
<dbReference type="PANTHER" id="PTHR31817">
    <property type="match status" value="1"/>
</dbReference>
<protein>
    <recommendedName>
        <fullName evidence="7">Flavohemoglobin expression-modulating QEGLA motif protein</fullName>
    </recommendedName>
</protein>